<evidence type="ECO:0000256" key="18">
    <source>
        <dbReference type="SAM" id="Phobius"/>
    </source>
</evidence>
<dbReference type="GO" id="GO:0004016">
    <property type="term" value="F:adenylate cyclase activity"/>
    <property type="evidence" value="ECO:0007669"/>
    <property type="project" value="TreeGrafter"/>
</dbReference>
<dbReference type="InterPro" id="IPR001828">
    <property type="entry name" value="ANF_lig-bd_rcpt"/>
</dbReference>
<dbReference type="InterPro" id="IPR001170">
    <property type="entry name" value="ANPR/GUC"/>
</dbReference>
<keyword evidence="13 15" id="KW-0456">Lyase</keyword>
<keyword evidence="7" id="KW-0547">Nucleotide-binding</keyword>
<feature type="region of interest" description="Disordered" evidence="17">
    <location>
        <begin position="774"/>
        <end position="818"/>
    </location>
</feature>
<evidence type="ECO:0000256" key="4">
    <source>
        <dbReference type="ARBA" id="ARBA00022475"/>
    </source>
</evidence>
<evidence type="ECO:0000256" key="12">
    <source>
        <dbReference type="ARBA" id="ARBA00023180"/>
    </source>
</evidence>
<evidence type="ECO:0000256" key="13">
    <source>
        <dbReference type="ARBA" id="ARBA00023239"/>
    </source>
</evidence>
<gene>
    <name evidence="21" type="ORF">D915_000936</name>
</gene>
<dbReference type="InterPro" id="IPR001054">
    <property type="entry name" value="A/G_cyclase"/>
</dbReference>
<protein>
    <recommendedName>
        <fullName evidence="3 16">Guanylate cyclase</fullName>
        <ecNumber evidence="3 16">4.6.1.2</ecNumber>
    </recommendedName>
</protein>
<feature type="compositionally biased region" description="Polar residues" evidence="17">
    <location>
        <begin position="1386"/>
        <end position="1412"/>
    </location>
</feature>
<keyword evidence="6" id="KW-0732">Signal</keyword>
<evidence type="ECO:0000313" key="22">
    <source>
        <dbReference type="Proteomes" id="UP000230066"/>
    </source>
</evidence>
<dbReference type="GO" id="GO:0035556">
    <property type="term" value="P:intracellular signal transduction"/>
    <property type="evidence" value="ECO:0007669"/>
    <property type="project" value="InterPro"/>
</dbReference>
<dbReference type="PANTHER" id="PTHR11920:SF494">
    <property type="entry name" value="ATRIAL NATRIURETIC PEPTIDE RECEPTOR 2"/>
    <property type="match status" value="1"/>
</dbReference>
<dbReference type="CDD" id="cd07302">
    <property type="entry name" value="CHD"/>
    <property type="match status" value="1"/>
</dbReference>
<dbReference type="GO" id="GO:0005524">
    <property type="term" value="F:ATP binding"/>
    <property type="evidence" value="ECO:0007669"/>
    <property type="project" value="InterPro"/>
</dbReference>
<comment type="similarity">
    <text evidence="15">Belongs to the adenylyl cyclase class-4/guanylyl cyclase family.</text>
</comment>
<evidence type="ECO:0000259" key="20">
    <source>
        <dbReference type="PROSITE" id="PS50125"/>
    </source>
</evidence>
<evidence type="ECO:0000256" key="17">
    <source>
        <dbReference type="SAM" id="MobiDB-lite"/>
    </source>
</evidence>
<evidence type="ECO:0000256" key="11">
    <source>
        <dbReference type="ARBA" id="ARBA00023170"/>
    </source>
</evidence>
<dbReference type="Pfam" id="PF07714">
    <property type="entry name" value="PK_Tyr_Ser-Thr"/>
    <property type="match status" value="1"/>
</dbReference>
<dbReference type="Gene3D" id="3.40.50.2300">
    <property type="match status" value="2"/>
</dbReference>
<dbReference type="EC" id="4.6.1.2" evidence="3 16"/>
<dbReference type="InterPro" id="IPR050401">
    <property type="entry name" value="Cyclic_nucleotide_synthase"/>
</dbReference>
<dbReference type="GO" id="GO:0004383">
    <property type="term" value="F:guanylate cyclase activity"/>
    <property type="evidence" value="ECO:0007669"/>
    <property type="project" value="UniProtKB-EC"/>
</dbReference>
<dbReference type="PROSITE" id="PS50011">
    <property type="entry name" value="PROTEIN_KINASE_DOM"/>
    <property type="match status" value="1"/>
</dbReference>
<dbReference type="PANTHER" id="PTHR11920">
    <property type="entry name" value="GUANYLYL CYCLASE"/>
    <property type="match status" value="1"/>
</dbReference>
<feature type="compositionally biased region" description="Polar residues" evidence="17">
    <location>
        <begin position="618"/>
        <end position="648"/>
    </location>
</feature>
<evidence type="ECO:0000256" key="2">
    <source>
        <dbReference type="ARBA" id="ARBA00004251"/>
    </source>
</evidence>
<dbReference type="Gene3D" id="1.10.510.10">
    <property type="entry name" value="Transferase(Phosphotransferase) domain 1"/>
    <property type="match status" value="1"/>
</dbReference>
<evidence type="ECO:0000259" key="19">
    <source>
        <dbReference type="PROSITE" id="PS50011"/>
    </source>
</evidence>
<feature type="domain" description="Protein kinase" evidence="19">
    <location>
        <begin position="825"/>
        <end position="1104"/>
    </location>
</feature>
<evidence type="ECO:0000256" key="10">
    <source>
        <dbReference type="ARBA" id="ARBA00023136"/>
    </source>
</evidence>
<keyword evidence="12" id="KW-0325">Glycoprotein</keyword>
<dbReference type="InterPro" id="IPR011009">
    <property type="entry name" value="Kinase-like_dom_sf"/>
</dbReference>
<evidence type="ECO:0000313" key="21">
    <source>
        <dbReference type="EMBL" id="THD28223.1"/>
    </source>
</evidence>
<dbReference type="PROSITE" id="PS50125">
    <property type="entry name" value="GUANYLATE_CYCLASE_2"/>
    <property type="match status" value="1"/>
</dbReference>
<sequence>MLHILYLACVPSHSVQSKDANIPRKPGIILRHVLSFLLILNLSVHGAYNQQYCKPSDSPEQPPRRFPIADVLSAFDRVLNATRAINAARTRLAGSENPGKYHPQVSEVHLGIQLDALGEENFAQVLPALDVAIEKIKQNPHFHGVQFITVPILHISSIACDSLAVLHQFETKAINVLLGPLNDFSIANAARFSNSMYNVPIVTPGGFAYQLKDKIEYALLTRVFFSYSDLPWLIENTMKQYGWLPHQQTPIGLYAARKSRLIDEGTGHTALVGVFQQQSINAFLLDNGYKVFHILTEDETGVVDQFLRRLPDTARIIILCGDPTSVRYIMLKAYEMGFANGEYVFLNVDLFSSPDRLERAWYKNKSTDEENEKARKAYRALMTISIRKTDSEEYNNFSTMIKSRARKDYNEDFYESEVRTFVGLFHDALILYSLALTDALEQGMSVNDGVGISRLMRNRTFRGVTGTVRMNANGDRNADFSLLDMDPQTSTFQPVAHYFGEDKSMRTLPGREVDWINTKNRPPPAIPECGFDGSACQNRQIIMVSAIGAVIFGVFVTLAVVLGIVFYRKAELQAMNWIIDWSDLKLSDKADRFALLEEDSQSGGGGDQSRSNGDDQTLDSQDQPLDNKSPDVNQNLENRFFPVNNNEISPPKSRRKSHMTKIGTSSSGAPVGGTGNLPGGNGGGGGGDRRKGALKFAQEATTFPLQGCEESPLDLADESAQMSVVKRFQQRWVRRSRAGDDSGYVSGPYVVTSRTWSKVPTEQIYLKSPSFDYSSVTSRHRNFGSRKRHEGTGTEAEHNPLLESSSRKKKDSQVSRFSAEMQNSMYRENLIRAATFGTRATYKGGMVFVKPLRRQSRVEANKETAVEVNKVKDMNNDHICRLIGICLEPGHQFIVNEYCPRGSLQDFLRKEQFTMEWMFKLSLIQDICRGMIYLHQIFGPHGNLKSSNCLLDSRFAVKVTDFGLSRVRGPKPSKAEIGEEAFYGGLLWTAPELLSTDDGYYPAGTLKGDVYSFAIICQELICRKGPFFIDDEQQPEPKQIIEAVRARRKPSFRPTLVPHDECNDDLVQLIRRAWDDDPMIRPDFRAIGKLIVTDAPGNLVDNLLDRMQHYTNDLEAMVLKRTEQYKEEKKRAEDLLYSMLPQSVASQLISKKTVQAESFEMVTIYFSDIVGFTSLSAESTPMQVVELLNQLYTLFDDIIGNFDVYKVETIGDAYMVASGLPKPNGLEHARAVARMSIAFLKAIFEFQIPHRPDKRLELRIGIHSGPVCAGVVGQKMPRYCLFGDTVNTSSRMESNGLPLKIHISQETFKVLQKFNCFIMTERGMVQMKGKGHQKTYWLHGEFSFVVDPVPPGAVLVGGPYDGAVGPIKAGAFQDDDGNAPAIISRPQVSHSEPSSPQEFSTPAACSSDSGQSPAPALVPITIGNTPTTTTTTAAATSFTTMTANSTDSGVTSSMDQTTTADFITSPVTATHVVSSSANTTESNKRRVGVCQLNGLSLPADPTAMQV</sequence>
<reference evidence="21" key="1">
    <citation type="submission" date="2019-03" db="EMBL/GenBank/DDBJ databases">
        <title>Improved annotation for the trematode Fasciola hepatica.</title>
        <authorList>
            <person name="Choi Y.-J."/>
            <person name="Martin J."/>
            <person name="Mitreva M."/>
        </authorList>
    </citation>
    <scope>NUCLEOTIDE SEQUENCE [LARGE SCALE GENOMIC DNA]</scope>
</reference>
<feature type="domain" description="Guanylate cyclase" evidence="20">
    <location>
        <begin position="1163"/>
        <end position="1293"/>
    </location>
</feature>
<dbReference type="EMBL" id="JXXN02000206">
    <property type="protein sequence ID" value="THD28223.1"/>
    <property type="molecule type" value="Genomic_DNA"/>
</dbReference>
<dbReference type="FunFam" id="3.30.70.1230:FF:000004">
    <property type="entry name" value="Guanylate cyclase"/>
    <property type="match status" value="1"/>
</dbReference>
<dbReference type="Pfam" id="PF01094">
    <property type="entry name" value="ANF_receptor"/>
    <property type="match status" value="1"/>
</dbReference>
<keyword evidence="4" id="KW-1003">Cell membrane</keyword>
<comment type="caution">
    <text evidence="21">The sequence shown here is derived from an EMBL/GenBank/DDBJ whole genome shotgun (WGS) entry which is preliminary data.</text>
</comment>
<feature type="transmembrane region" description="Helical" evidence="18">
    <location>
        <begin position="541"/>
        <end position="567"/>
    </location>
</feature>
<dbReference type="InterPro" id="IPR029787">
    <property type="entry name" value="Nucleotide_cyclase"/>
</dbReference>
<dbReference type="Gene3D" id="3.30.70.1230">
    <property type="entry name" value="Nucleotide cyclase"/>
    <property type="match status" value="1"/>
</dbReference>
<accession>A0A4E0RLC3</accession>
<dbReference type="Pfam" id="PF00211">
    <property type="entry name" value="Guanylate_cyc"/>
    <property type="match status" value="1"/>
</dbReference>
<feature type="compositionally biased region" description="Basic and acidic residues" evidence="17">
    <location>
        <begin position="790"/>
        <end position="800"/>
    </location>
</feature>
<dbReference type="PRINTS" id="PR00255">
    <property type="entry name" value="NATPEPTIDER"/>
</dbReference>
<keyword evidence="14 16" id="KW-0141">cGMP biosynthesis</keyword>
<comment type="catalytic activity">
    <reaction evidence="1 16">
        <text>GTP = 3',5'-cyclic GMP + diphosphate</text>
        <dbReference type="Rhea" id="RHEA:13665"/>
        <dbReference type="ChEBI" id="CHEBI:33019"/>
        <dbReference type="ChEBI" id="CHEBI:37565"/>
        <dbReference type="ChEBI" id="CHEBI:57746"/>
        <dbReference type="EC" id="4.6.1.2"/>
    </reaction>
</comment>
<keyword evidence="9" id="KW-0342">GTP-binding</keyword>
<evidence type="ECO:0000256" key="8">
    <source>
        <dbReference type="ARBA" id="ARBA00022989"/>
    </source>
</evidence>
<keyword evidence="11" id="KW-0675">Receptor</keyword>
<feature type="region of interest" description="Disordered" evidence="17">
    <location>
        <begin position="1374"/>
        <end position="1415"/>
    </location>
</feature>
<dbReference type="GO" id="GO:0004672">
    <property type="term" value="F:protein kinase activity"/>
    <property type="evidence" value="ECO:0007669"/>
    <property type="project" value="InterPro"/>
</dbReference>
<dbReference type="GO" id="GO:0007168">
    <property type="term" value="P:receptor guanylyl cyclase signaling pathway"/>
    <property type="evidence" value="ECO:0007669"/>
    <property type="project" value="TreeGrafter"/>
</dbReference>
<dbReference type="InterPro" id="IPR028082">
    <property type="entry name" value="Peripla_BP_I"/>
</dbReference>
<dbReference type="GO" id="GO:0005525">
    <property type="term" value="F:GTP binding"/>
    <property type="evidence" value="ECO:0007669"/>
    <property type="project" value="UniProtKB-KW"/>
</dbReference>
<evidence type="ECO:0000256" key="7">
    <source>
        <dbReference type="ARBA" id="ARBA00022741"/>
    </source>
</evidence>
<evidence type="ECO:0000256" key="14">
    <source>
        <dbReference type="ARBA" id="ARBA00023293"/>
    </source>
</evidence>
<dbReference type="SUPFAM" id="SSF53822">
    <property type="entry name" value="Periplasmic binding protein-like I"/>
    <property type="match status" value="1"/>
</dbReference>
<dbReference type="InterPro" id="IPR000719">
    <property type="entry name" value="Prot_kinase_dom"/>
</dbReference>
<evidence type="ECO:0000256" key="15">
    <source>
        <dbReference type="RuleBase" id="RU000405"/>
    </source>
</evidence>
<dbReference type="InterPro" id="IPR001245">
    <property type="entry name" value="Ser-Thr/Tyr_kinase_cat_dom"/>
</dbReference>
<organism evidence="21 22">
    <name type="scientific">Fasciola hepatica</name>
    <name type="common">Liver fluke</name>
    <dbReference type="NCBI Taxonomy" id="6192"/>
    <lineage>
        <taxon>Eukaryota</taxon>
        <taxon>Metazoa</taxon>
        <taxon>Spiralia</taxon>
        <taxon>Lophotrochozoa</taxon>
        <taxon>Platyhelminthes</taxon>
        <taxon>Trematoda</taxon>
        <taxon>Digenea</taxon>
        <taxon>Plagiorchiida</taxon>
        <taxon>Echinostomata</taxon>
        <taxon>Echinostomatoidea</taxon>
        <taxon>Fasciolidae</taxon>
        <taxon>Fasciola</taxon>
    </lineage>
</organism>
<dbReference type="Proteomes" id="UP000230066">
    <property type="component" value="Unassembled WGS sequence"/>
</dbReference>
<evidence type="ECO:0000256" key="5">
    <source>
        <dbReference type="ARBA" id="ARBA00022692"/>
    </source>
</evidence>
<name>A0A4E0RLC3_FASHE</name>
<dbReference type="InterPro" id="IPR018297">
    <property type="entry name" value="A/G_cyclase_CS"/>
</dbReference>
<evidence type="ECO:0000256" key="16">
    <source>
        <dbReference type="RuleBase" id="RU003431"/>
    </source>
</evidence>
<dbReference type="SUPFAM" id="SSF56112">
    <property type="entry name" value="Protein kinase-like (PK-like)"/>
    <property type="match status" value="1"/>
</dbReference>
<feature type="compositionally biased region" description="Basic residues" evidence="17">
    <location>
        <begin position="778"/>
        <end position="789"/>
    </location>
</feature>
<dbReference type="Gene3D" id="6.10.250.780">
    <property type="match status" value="1"/>
</dbReference>
<keyword evidence="10 18" id="KW-0472">Membrane</keyword>
<keyword evidence="8 18" id="KW-1133">Transmembrane helix</keyword>
<evidence type="ECO:0000256" key="3">
    <source>
        <dbReference type="ARBA" id="ARBA00012202"/>
    </source>
</evidence>
<dbReference type="SMART" id="SM00044">
    <property type="entry name" value="CYCc"/>
    <property type="match status" value="1"/>
</dbReference>
<feature type="region of interest" description="Disordered" evidence="17">
    <location>
        <begin position="598"/>
        <end position="690"/>
    </location>
</feature>
<keyword evidence="22" id="KW-1185">Reference proteome</keyword>
<evidence type="ECO:0000256" key="9">
    <source>
        <dbReference type="ARBA" id="ARBA00023134"/>
    </source>
</evidence>
<dbReference type="GO" id="GO:0005886">
    <property type="term" value="C:plasma membrane"/>
    <property type="evidence" value="ECO:0007669"/>
    <property type="project" value="UniProtKB-SubCell"/>
</dbReference>
<evidence type="ECO:0000256" key="6">
    <source>
        <dbReference type="ARBA" id="ARBA00022729"/>
    </source>
</evidence>
<dbReference type="GO" id="GO:0001653">
    <property type="term" value="F:peptide receptor activity"/>
    <property type="evidence" value="ECO:0007669"/>
    <property type="project" value="TreeGrafter"/>
</dbReference>
<dbReference type="PROSITE" id="PS00452">
    <property type="entry name" value="GUANYLATE_CYCLASE_1"/>
    <property type="match status" value="1"/>
</dbReference>
<proteinExistence type="inferred from homology"/>
<evidence type="ECO:0000256" key="1">
    <source>
        <dbReference type="ARBA" id="ARBA00001436"/>
    </source>
</evidence>
<comment type="subcellular location">
    <subcellularLocation>
        <location evidence="2">Cell membrane</location>
        <topology evidence="2">Single-pass type I membrane protein</topology>
    </subcellularLocation>
</comment>
<keyword evidence="5 18" id="KW-0812">Transmembrane</keyword>
<dbReference type="SUPFAM" id="SSF55073">
    <property type="entry name" value="Nucleotide cyclase"/>
    <property type="match status" value="1"/>
</dbReference>
<feature type="compositionally biased region" description="Gly residues" evidence="17">
    <location>
        <begin position="670"/>
        <end position="686"/>
    </location>
</feature>